<sequence>MTEAEIRASAYAMPFGSPAYPKPPFRFVDREFIIVTYRTDPEALARIVPEPLRPTEPLVKYEFIKMPDSSGLGSYTESGQVVPVSFNGAPGGFTHAMYLDSEAGIASGRELLGFPKVLAQPKLEVRNDALVGTLDYNGVRVATATMAYKYEPLDLAAVRKTLEAPGFLLKILPHVDGTARVCELVRYYVTDITVKGAWTGPASLELHPHCFAPVARLPVLEVVSAVHLLTDLTIAGAEVVHDYLHAPSNAS</sequence>
<dbReference type="Gene3D" id="2.40.400.10">
    <property type="entry name" value="Acetoacetate decarboxylase-like"/>
    <property type="match status" value="1"/>
</dbReference>
<evidence type="ECO:0000313" key="1">
    <source>
        <dbReference type="EMBL" id="CAB3966544.1"/>
    </source>
</evidence>
<keyword evidence="3" id="KW-1185">Reference proteome</keyword>
<protein>
    <submittedName>
        <fullName evidence="1">Acetoacetate decarboxylase</fullName>
    </submittedName>
</protein>
<dbReference type="GO" id="GO:0016829">
    <property type="term" value="F:lyase activity"/>
    <property type="evidence" value="ECO:0007669"/>
    <property type="project" value="InterPro"/>
</dbReference>
<organism evidence="1 4">
    <name type="scientific">Burkholderia aenigmatica</name>
    <dbReference type="NCBI Taxonomy" id="2015348"/>
    <lineage>
        <taxon>Bacteria</taxon>
        <taxon>Pseudomonadati</taxon>
        <taxon>Pseudomonadota</taxon>
        <taxon>Betaproteobacteria</taxon>
        <taxon>Burkholderiales</taxon>
        <taxon>Burkholderiaceae</taxon>
        <taxon>Burkholderia</taxon>
        <taxon>Burkholderia cepacia complex</taxon>
    </lineage>
</organism>
<dbReference type="Proteomes" id="UP000494120">
    <property type="component" value="Unassembled WGS sequence"/>
</dbReference>
<gene>
    <name evidence="2" type="ORF">BLA17378_01693</name>
    <name evidence="1" type="ORF">BLA3211_03983</name>
</gene>
<reference evidence="1 4" key="1">
    <citation type="submission" date="2020-04" db="EMBL/GenBank/DDBJ databases">
        <authorList>
            <person name="Depoorter E."/>
        </authorList>
    </citation>
    <scope>NUCLEOTIDE SEQUENCE [LARGE SCALE GENOMIC DNA]</scope>
    <source>
        <strain evidence="1 4">BCC0217</strain>
        <strain evidence="2 3">R-17378</strain>
    </source>
</reference>
<evidence type="ECO:0000313" key="4">
    <source>
        <dbReference type="Proteomes" id="UP000494301"/>
    </source>
</evidence>
<proteinExistence type="predicted"/>
<evidence type="ECO:0000313" key="3">
    <source>
        <dbReference type="Proteomes" id="UP000494120"/>
    </source>
</evidence>
<dbReference type="NCBIfam" id="NF002614">
    <property type="entry name" value="PRK02265.1"/>
    <property type="match status" value="1"/>
</dbReference>
<dbReference type="InterPro" id="IPR010451">
    <property type="entry name" value="Acetoacetate_decarboxylase"/>
</dbReference>
<dbReference type="InterPro" id="IPR023375">
    <property type="entry name" value="ADC_dom_sf"/>
</dbReference>
<dbReference type="EMBL" id="CABWIL020000014">
    <property type="protein sequence ID" value="CAB3966544.1"/>
    <property type="molecule type" value="Genomic_DNA"/>
</dbReference>
<name>A0A6J5J4R4_9BURK</name>
<dbReference type="Pfam" id="PF06314">
    <property type="entry name" value="ADC"/>
    <property type="match status" value="1"/>
</dbReference>
<dbReference type="AlphaFoldDB" id="A0A6J5J4R4"/>
<dbReference type="RefSeq" id="WP_122948454.1">
    <property type="nucleotide sequence ID" value="NZ_CABVQF010000001.1"/>
</dbReference>
<evidence type="ECO:0000313" key="2">
    <source>
        <dbReference type="EMBL" id="VWC56834.1"/>
    </source>
</evidence>
<dbReference type="EMBL" id="CABVQG010000005">
    <property type="protein sequence ID" value="VWC56834.1"/>
    <property type="molecule type" value="Genomic_DNA"/>
</dbReference>
<dbReference type="Proteomes" id="UP000494301">
    <property type="component" value="Unassembled WGS sequence"/>
</dbReference>
<accession>A0A6J5J4R4</accession>
<dbReference type="SUPFAM" id="SSF160104">
    <property type="entry name" value="Acetoacetate decarboxylase-like"/>
    <property type="match status" value="1"/>
</dbReference>